<evidence type="ECO:0000256" key="4">
    <source>
        <dbReference type="ARBA" id="ARBA00022461"/>
    </source>
</evidence>
<dbReference type="Gene3D" id="1.10.287.770">
    <property type="entry name" value="YojJ-like"/>
    <property type="match status" value="1"/>
</dbReference>
<dbReference type="GO" id="GO:0015280">
    <property type="term" value="F:ligand-gated sodium channel activity"/>
    <property type="evidence" value="ECO:0007669"/>
    <property type="project" value="TreeGrafter"/>
</dbReference>
<dbReference type="AlphaFoldDB" id="A0AAV5TI30"/>
<evidence type="ECO:0000313" key="16">
    <source>
        <dbReference type="Proteomes" id="UP001432027"/>
    </source>
</evidence>
<keyword evidence="7" id="KW-0915">Sodium</keyword>
<evidence type="ECO:0008006" key="17">
    <source>
        <dbReference type="Google" id="ProtNLM"/>
    </source>
</evidence>
<evidence type="ECO:0000256" key="14">
    <source>
        <dbReference type="SAM" id="Phobius"/>
    </source>
</evidence>
<proteinExistence type="inferred from homology"/>
<comment type="caution">
    <text evidence="15">The sequence shown here is derived from an EMBL/GenBank/DDBJ whole genome shotgun (WGS) entry which is preliminary data.</text>
</comment>
<keyword evidence="6 14" id="KW-1133">Transmembrane helix</keyword>
<feature type="non-terminal residue" evidence="15">
    <location>
        <position position="126"/>
    </location>
</feature>
<evidence type="ECO:0000256" key="5">
    <source>
        <dbReference type="ARBA" id="ARBA00022692"/>
    </source>
</evidence>
<keyword evidence="9 14" id="KW-0472">Membrane</keyword>
<dbReference type="PANTHER" id="PTHR11690">
    <property type="entry name" value="AMILORIDE-SENSITIVE SODIUM CHANNEL-RELATED"/>
    <property type="match status" value="1"/>
</dbReference>
<evidence type="ECO:0000256" key="2">
    <source>
        <dbReference type="ARBA" id="ARBA00007193"/>
    </source>
</evidence>
<evidence type="ECO:0000256" key="1">
    <source>
        <dbReference type="ARBA" id="ARBA00004141"/>
    </source>
</evidence>
<dbReference type="GO" id="GO:0005886">
    <property type="term" value="C:plasma membrane"/>
    <property type="evidence" value="ECO:0007669"/>
    <property type="project" value="TreeGrafter"/>
</dbReference>
<feature type="transmembrane region" description="Helical" evidence="14">
    <location>
        <begin position="89"/>
        <end position="109"/>
    </location>
</feature>
<keyword evidence="10" id="KW-0325">Glycoprotein</keyword>
<sequence length="126" mass="13776">STTTSTVTTTTVKTDVLVTENMTVDLPGYGSCEYANYNFKGASECIKWYERNGLIFHIYYESLEVRSYVQAGTYPLVAMLSDIGGHAGLWLGMSLISVVEIFALLFLCVNKLIRGKSMAVGDGPIS</sequence>
<evidence type="ECO:0000256" key="10">
    <source>
        <dbReference type="ARBA" id="ARBA00023180"/>
    </source>
</evidence>
<keyword evidence="4 13" id="KW-0894">Sodium channel</keyword>
<evidence type="ECO:0000313" key="15">
    <source>
        <dbReference type="EMBL" id="GMS93988.1"/>
    </source>
</evidence>
<evidence type="ECO:0000256" key="6">
    <source>
        <dbReference type="ARBA" id="ARBA00022989"/>
    </source>
</evidence>
<feature type="non-terminal residue" evidence="15">
    <location>
        <position position="1"/>
    </location>
</feature>
<evidence type="ECO:0000256" key="13">
    <source>
        <dbReference type="RuleBase" id="RU000679"/>
    </source>
</evidence>
<keyword evidence="12 13" id="KW-0407">Ion channel</keyword>
<accession>A0AAV5TI30</accession>
<evidence type="ECO:0000256" key="12">
    <source>
        <dbReference type="ARBA" id="ARBA00023303"/>
    </source>
</evidence>
<dbReference type="Pfam" id="PF00858">
    <property type="entry name" value="ASC"/>
    <property type="match status" value="1"/>
</dbReference>
<evidence type="ECO:0000256" key="9">
    <source>
        <dbReference type="ARBA" id="ARBA00023136"/>
    </source>
</evidence>
<comment type="similarity">
    <text evidence="2 13">Belongs to the amiloride-sensitive sodium channel (TC 1.A.6) family.</text>
</comment>
<evidence type="ECO:0000256" key="3">
    <source>
        <dbReference type="ARBA" id="ARBA00022448"/>
    </source>
</evidence>
<keyword evidence="11 13" id="KW-0739">Sodium transport</keyword>
<organism evidence="15 16">
    <name type="scientific">Pristionchus entomophagus</name>
    <dbReference type="NCBI Taxonomy" id="358040"/>
    <lineage>
        <taxon>Eukaryota</taxon>
        <taxon>Metazoa</taxon>
        <taxon>Ecdysozoa</taxon>
        <taxon>Nematoda</taxon>
        <taxon>Chromadorea</taxon>
        <taxon>Rhabditida</taxon>
        <taxon>Rhabditina</taxon>
        <taxon>Diplogasteromorpha</taxon>
        <taxon>Diplogasteroidea</taxon>
        <taxon>Neodiplogasteridae</taxon>
        <taxon>Pristionchus</taxon>
    </lineage>
</organism>
<dbReference type="PANTHER" id="PTHR11690:SF269">
    <property type="entry name" value="DEGENERIN-LIKE PROTEIN ASIC-2"/>
    <property type="match status" value="1"/>
</dbReference>
<keyword evidence="8 13" id="KW-0406">Ion transport</keyword>
<keyword evidence="3 13" id="KW-0813">Transport</keyword>
<keyword evidence="5 13" id="KW-0812">Transmembrane</keyword>
<comment type="subcellular location">
    <subcellularLocation>
        <location evidence="1">Membrane</location>
        <topology evidence="1">Multi-pass membrane protein</topology>
    </subcellularLocation>
</comment>
<dbReference type="InterPro" id="IPR001873">
    <property type="entry name" value="ENaC"/>
</dbReference>
<gene>
    <name evidence="15" type="ORF">PENTCL1PPCAC_16163</name>
</gene>
<evidence type="ECO:0000256" key="8">
    <source>
        <dbReference type="ARBA" id="ARBA00023065"/>
    </source>
</evidence>
<reference evidence="15" key="1">
    <citation type="submission" date="2023-10" db="EMBL/GenBank/DDBJ databases">
        <title>Genome assembly of Pristionchus species.</title>
        <authorList>
            <person name="Yoshida K."/>
            <person name="Sommer R.J."/>
        </authorList>
    </citation>
    <scope>NUCLEOTIDE SEQUENCE</scope>
    <source>
        <strain evidence="15">RS0144</strain>
    </source>
</reference>
<dbReference type="Proteomes" id="UP001432027">
    <property type="component" value="Unassembled WGS sequence"/>
</dbReference>
<name>A0AAV5TI30_9BILA</name>
<evidence type="ECO:0000256" key="7">
    <source>
        <dbReference type="ARBA" id="ARBA00023053"/>
    </source>
</evidence>
<protein>
    <recommendedName>
        <fullName evidence="17">Ion channel</fullName>
    </recommendedName>
</protein>
<evidence type="ECO:0000256" key="11">
    <source>
        <dbReference type="ARBA" id="ARBA00023201"/>
    </source>
</evidence>
<dbReference type="EMBL" id="BTSX01000004">
    <property type="protein sequence ID" value="GMS93988.1"/>
    <property type="molecule type" value="Genomic_DNA"/>
</dbReference>
<keyword evidence="16" id="KW-1185">Reference proteome</keyword>